<feature type="transmembrane region" description="Helical" evidence="1">
    <location>
        <begin position="206"/>
        <end position="221"/>
    </location>
</feature>
<feature type="transmembrane region" description="Helical" evidence="1">
    <location>
        <begin position="107"/>
        <end position="125"/>
    </location>
</feature>
<accession>A0A8S1SN54</accession>
<keyword evidence="1" id="KW-1133">Transmembrane helix</keyword>
<dbReference type="OMA" id="IMIIEAN"/>
<dbReference type="EMBL" id="CAJJDP010000012">
    <property type="protein sequence ID" value="CAD8142145.1"/>
    <property type="molecule type" value="Genomic_DNA"/>
</dbReference>
<evidence type="ECO:0000256" key="1">
    <source>
        <dbReference type="SAM" id="Phobius"/>
    </source>
</evidence>
<organism evidence="2 3">
    <name type="scientific">Paramecium octaurelia</name>
    <dbReference type="NCBI Taxonomy" id="43137"/>
    <lineage>
        <taxon>Eukaryota</taxon>
        <taxon>Sar</taxon>
        <taxon>Alveolata</taxon>
        <taxon>Ciliophora</taxon>
        <taxon>Intramacronucleata</taxon>
        <taxon>Oligohymenophorea</taxon>
        <taxon>Peniculida</taxon>
        <taxon>Parameciidae</taxon>
        <taxon>Paramecium</taxon>
    </lineage>
</organism>
<gene>
    <name evidence="2" type="ORF">POCTA_138.1.T0130315</name>
</gene>
<proteinExistence type="predicted"/>
<reference evidence="2" key="1">
    <citation type="submission" date="2021-01" db="EMBL/GenBank/DDBJ databases">
        <authorList>
            <consortium name="Genoscope - CEA"/>
            <person name="William W."/>
        </authorList>
    </citation>
    <scope>NUCLEOTIDE SEQUENCE</scope>
</reference>
<keyword evidence="1" id="KW-0812">Transmembrane</keyword>
<feature type="transmembrane region" description="Helical" evidence="1">
    <location>
        <begin position="227"/>
        <end position="248"/>
    </location>
</feature>
<evidence type="ECO:0000313" key="2">
    <source>
        <dbReference type="EMBL" id="CAD8142145.1"/>
    </source>
</evidence>
<evidence type="ECO:0000313" key="3">
    <source>
        <dbReference type="Proteomes" id="UP000683925"/>
    </source>
</evidence>
<protein>
    <submittedName>
        <fullName evidence="2">Uncharacterized protein</fullName>
    </submittedName>
</protein>
<feature type="transmembrane region" description="Helical" evidence="1">
    <location>
        <begin position="21"/>
        <end position="41"/>
    </location>
</feature>
<dbReference type="Proteomes" id="UP000683925">
    <property type="component" value="Unassembled WGS sequence"/>
</dbReference>
<feature type="transmembrane region" description="Helical" evidence="1">
    <location>
        <begin position="61"/>
        <end position="86"/>
    </location>
</feature>
<dbReference type="AlphaFoldDB" id="A0A8S1SN54"/>
<feature type="transmembrane region" description="Helical" evidence="1">
    <location>
        <begin position="160"/>
        <end position="177"/>
    </location>
</feature>
<feature type="transmembrane region" description="Helical" evidence="1">
    <location>
        <begin position="131"/>
        <end position="148"/>
    </location>
</feature>
<comment type="caution">
    <text evidence="2">The sequence shown here is derived from an EMBL/GenBank/DDBJ whole genome shotgun (WGS) entry which is preliminary data.</text>
</comment>
<keyword evidence="1" id="KW-0472">Membrane</keyword>
<name>A0A8S1SN54_PAROT</name>
<keyword evidence="3" id="KW-1185">Reference proteome</keyword>
<feature type="transmembrane region" description="Helical" evidence="1">
    <location>
        <begin position="260"/>
        <end position="283"/>
    </location>
</feature>
<sequence length="296" mass="34219">MIIEANSLSEELRGVSRYEKVAYVSIFMIGLLIIKTDDAYITCQTSNEFQGIIWEMGLIPLAFIGDITKSLNINLFIVGLVQFLACQLRLQFTMIYLLYKILGQGKMTYSLLYLIPLIINLILPYQKASFAFVQFVLVLLIIMLNKTLMQQKQHKPKINMKFYASRLIACIILMQNLDMVNSNFYDNQVIFMILSLPVVKMLCNRVPDIAFAILFLIYFYLSKGYPFIQNVLQGLLVCFVIVKVLPVIMDQKFSMTISLLLPIIILIFPLSEYFFVFLIFLTISEPPQNLYEQIEI</sequence>
<dbReference type="OrthoDB" id="303674at2759"/>